<protein>
    <submittedName>
        <fullName evidence="4">Glycine betaine/proline transport system substrate-binding protein</fullName>
    </submittedName>
</protein>
<keyword evidence="2" id="KW-0732">Signal</keyword>
<dbReference type="AlphaFoldDB" id="A0A1G8KSX0"/>
<feature type="chain" id="PRO_5039691242" evidence="2">
    <location>
        <begin position="21"/>
        <end position="312"/>
    </location>
</feature>
<keyword evidence="5" id="KW-1185">Reference proteome</keyword>
<dbReference type="RefSeq" id="WP_090396182.1">
    <property type="nucleotide sequence ID" value="NZ_FNEN01000002.1"/>
</dbReference>
<evidence type="ECO:0000256" key="2">
    <source>
        <dbReference type="SAM" id="SignalP"/>
    </source>
</evidence>
<evidence type="ECO:0000256" key="1">
    <source>
        <dbReference type="SAM" id="MobiDB-lite"/>
    </source>
</evidence>
<dbReference type="GO" id="GO:0022857">
    <property type="term" value="F:transmembrane transporter activity"/>
    <property type="evidence" value="ECO:0007669"/>
    <property type="project" value="InterPro"/>
</dbReference>
<reference evidence="4 5" key="1">
    <citation type="submission" date="2016-10" db="EMBL/GenBank/DDBJ databases">
        <authorList>
            <person name="de Groot N.N."/>
        </authorList>
    </citation>
    <scope>NUCLEOTIDE SEQUENCE [LARGE SCALE GENOMIC DNA]</scope>
    <source>
        <strain evidence="4 5">DSM 21771</strain>
    </source>
</reference>
<feature type="compositionally biased region" description="Acidic residues" evidence="1">
    <location>
        <begin position="26"/>
        <end position="48"/>
    </location>
</feature>
<evidence type="ECO:0000259" key="3">
    <source>
        <dbReference type="Pfam" id="PF04069"/>
    </source>
</evidence>
<evidence type="ECO:0000313" key="4">
    <source>
        <dbReference type="EMBL" id="SDI46528.1"/>
    </source>
</evidence>
<dbReference type="GO" id="GO:0043190">
    <property type="term" value="C:ATP-binding cassette (ABC) transporter complex"/>
    <property type="evidence" value="ECO:0007669"/>
    <property type="project" value="InterPro"/>
</dbReference>
<dbReference type="Gene3D" id="3.40.190.100">
    <property type="entry name" value="Glycine betaine-binding periplasmic protein, domain 2"/>
    <property type="match status" value="1"/>
</dbReference>
<feature type="signal peptide" evidence="2">
    <location>
        <begin position="1"/>
        <end position="20"/>
    </location>
</feature>
<dbReference type="OrthoDB" id="9787902at2"/>
<sequence>MNKTWMRFGFVFSVSMVLLAAGCGEEDEIGNEEEGAEESSDENGEGEDATNYNEEMDYNIVGIDAGTGVMASTEDAIEDYDLDFNLQSSSDSAMAQELETAIEDEEPIVVTAWTPHWKFNIHDIKFLDDPEGSFGETEDIHTIVHPDLEEEHPEAFEMLDNFYWDEDDMGEVMGLLAEDVEPEEAGRTWVDDNEDMVAEWTEGVDEVDGENIELSSGAWESELSSTAVVQTMLEDMGYNVNVSTMELSIMWAAVAEGEAHAHVAGWLPHTAAAQNEEYGDDVVDLGPNLENARIGLAVPEYMDIDSIEDLQE</sequence>
<accession>A0A1G8KSX0</accession>
<dbReference type="InterPro" id="IPR007210">
    <property type="entry name" value="ABC_Gly_betaine_transp_sub-bd"/>
</dbReference>
<dbReference type="EMBL" id="FNEN01000002">
    <property type="protein sequence ID" value="SDI46528.1"/>
    <property type="molecule type" value="Genomic_DNA"/>
</dbReference>
<proteinExistence type="predicted"/>
<dbReference type="Gene3D" id="3.10.105.10">
    <property type="entry name" value="Dipeptide-binding Protein, Domain 3"/>
    <property type="match status" value="1"/>
</dbReference>
<gene>
    <name evidence="4" type="ORF">SAMN04488123_102283</name>
</gene>
<dbReference type="Pfam" id="PF04069">
    <property type="entry name" value="OpuAC"/>
    <property type="match status" value="2"/>
</dbReference>
<evidence type="ECO:0000313" key="5">
    <source>
        <dbReference type="Proteomes" id="UP000198853"/>
    </source>
</evidence>
<feature type="region of interest" description="Disordered" evidence="1">
    <location>
        <begin position="26"/>
        <end position="53"/>
    </location>
</feature>
<feature type="domain" description="ABC-type glycine betaine transport system substrate-binding" evidence="3">
    <location>
        <begin position="211"/>
        <end position="311"/>
    </location>
</feature>
<dbReference type="Proteomes" id="UP000198853">
    <property type="component" value="Unassembled WGS sequence"/>
</dbReference>
<feature type="domain" description="ABC-type glycine betaine transport system substrate-binding" evidence="3">
    <location>
        <begin position="50"/>
        <end position="191"/>
    </location>
</feature>
<name>A0A1G8KSX0_9BACI</name>
<dbReference type="SUPFAM" id="SSF53850">
    <property type="entry name" value="Periplasmic binding protein-like II"/>
    <property type="match status" value="2"/>
</dbReference>
<dbReference type="PROSITE" id="PS51257">
    <property type="entry name" value="PROKAR_LIPOPROTEIN"/>
    <property type="match status" value="1"/>
</dbReference>
<organism evidence="4 5">
    <name type="scientific">Natribacillus halophilus</name>
    <dbReference type="NCBI Taxonomy" id="549003"/>
    <lineage>
        <taxon>Bacteria</taxon>
        <taxon>Bacillati</taxon>
        <taxon>Bacillota</taxon>
        <taxon>Bacilli</taxon>
        <taxon>Bacillales</taxon>
        <taxon>Bacillaceae</taxon>
        <taxon>Natribacillus</taxon>
    </lineage>
</organism>